<evidence type="ECO:0000256" key="1">
    <source>
        <dbReference type="ARBA" id="ARBA00000677"/>
    </source>
</evidence>
<evidence type="ECO:0000256" key="7">
    <source>
        <dbReference type="RuleBase" id="RU362042"/>
    </source>
</evidence>
<dbReference type="eggNOG" id="COG0681">
    <property type="taxonomic scope" value="Bacteria"/>
</dbReference>
<evidence type="ECO:0000256" key="3">
    <source>
        <dbReference type="ARBA" id="ARBA00013208"/>
    </source>
</evidence>
<evidence type="ECO:0000256" key="6">
    <source>
        <dbReference type="PIRSR" id="PIRSR600223-1"/>
    </source>
</evidence>
<dbReference type="Proteomes" id="UP000012040">
    <property type="component" value="Chromosome"/>
</dbReference>
<dbReference type="Pfam" id="PF10502">
    <property type="entry name" value="Peptidase_S26"/>
    <property type="match status" value="1"/>
</dbReference>
<organism evidence="9 10">
    <name type="scientific">Pseudobdellovibrio exovorus JSS</name>
    <dbReference type="NCBI Taxonomy" id="1184267"/>
    <lineage>
        <taxon>Bacteria</taxon>
        <taxon>Pseudomonadati</taxon>
        <taxon>Bdellovibrionota</taxon>
        <taxon>Bdellovibrionia</taxon>
        <taxon>Bdellovibrionales</taxon>
        <taxon>Pseudobdellovibrionaceae</taxon>
        <taxon>Pseudobdellovibrio</taxon>
    </lineage>
</organism>
<feature type="active site" evidence="6">
    <location>
        <position position="45"/>
    </location>
</feature>
<dbReference type="MEROPS" id="S26.001"/>
<dbReference type="InterPro" id="IPR036286">
    <property type="entry name" value="LexA/Signal_pep-like_sf"/>
</dbReference>
<feature type="domain" description="Peptidase S26" evidence="8">
    <location>
        <begin position="18"/>
        <end position="215"/>
    </location>
</feature>
<comment type="catalytic activity">
    <reaction evidence="1 7">
        <text>Cleavage of hydrophobic, N-terminal signal or leader sequences from secreted and periplasmic proteins.</text>
        <dbReference type="EC" id="3.4.21.89"/>
    </reaction>
</comment>
<evidence type="ECO:0000313" key="10">
    <source>
        <dbReference type="Proteomes" id="UP000012040"/>
    </source>
</evidence>
<evidence type="ECO:0000256" key="4">
    <source>
        <dbReference type="ARBA" id="ARBA00019232"/>
    </source>
</evidence>
<dbReference type="OrthoDB" id="150137at2"/>
<name>M4V6Z9_9BACT</name>
<dbReference type="AlphaFoldDB" id="M4V6Z9"/>
<evidence type="ECO:0000313" key="9">
    <source>
        <dbReference type="EMBL" id="AGH94963.1"/>
    </source>
</evidence>
<dbReference type="Gene3D" id="2.10.109.10">
    <property type="entry name" value="Umud Fragment, subunit A"/>
    <property type="match status" value="1"/>
</dbReference>
<dbReference type="GO" id="GO:0004252">
    <property type="term" value="F:serine-type endopeptidase activity"/>
    <property type="evidence" value="ECO:0007669"/>
    <property type="project" value="InterPro"/>
</dbReference>
<dbReference type="PRINTS" id="PR00727">
    <property type="entry name" value="LEADERPTASE"/>
</dbReference>
<evidence type="ECO:0000256" key="2">
    <source>
        <dbReference type="ARBA" id="ARBA00009370"/>
    </source>
</evidence>
<protein>
    <recommendedName>
        <fullName evidence="4 7">Signal peptidase I</fullName>
        <ecNumber evidence="3 7">3.4.21.89</ecNumber>
    </recommendedName>
</protein>
<keyword evidence="7" id="KW-0645">Protease</keyword>
<dbReference type="PROSITE" id="PS00761">
    <property type="entry name" value="SPASE_I_3"/>
    <property type="match status" value="1"/>
</dbReference>
<dbReference type="GO" id="GO:0016020">
    <property type="term" value="C:membrane"/>
    <property type="evidence" value="ECO:0007669"/>
    <property type="project" value="UniProtKB-SubCell"/>
</dbReference>
<accession>M4V6Z9</accession>
<dbReference type="HOGENOM" id="CLU_028723_1_2_7"/>
<proteinExistence type="inferred from homology"/>
<dbReference type="EMBL" id="CP003537">
    <property type="protein sequence ID" value="AGH94963.1"/>
    <property type="molecule type" value="Genomic_DNA"/>
</dbReference>
<dbReference type="PANTHER" id="PTHR43390:SF1">
    <property type="entry name" value="CHLOROPLAST PROCESSING PEPTIDASE"/>
    <property type="match status" value="1"/>
</dbReference>
<dbReference type="KEGG" id="bex:A11Q_743"/>
<dbReference type="GO" id="GO:0009003">
    <property type="term" value="F:signal peptidase activity"/>
    <property type="evidence" value="ECO:0007669"/>
    <property type="project" value="UniProtKB-EC"/>
</dbReference>
<dbReference type="InterPro" id="IPR019533">
    <property type="entry name" value="Peptidase_S26"/>
</dbReference>
<evidence type="ECO:0000259" key="8">
    <source>
        <dbReference type="Pfam" id="PF10502"/>
    </source>
</evidence>
<keyword evidence="5 7" id="KW-0378">Hydrolase</keyword>
<reference evidence="9 10" key="1">
    <citation type="journal article" date="2013" name="ISME J.">
        <title>By their genes ye shall know them: genomic signatures of predatory bacteria.</title>
        <authorList>
            <person name="Pasternak Z."/>
            <person name="Pietrokovski S."/>
            <person name="Rotem O."/>
            <person name="Gophna U."/>
            <person name="Lurie-Weinberger M.N."/>
            <person name="Jurkevitch E."/>
        </authorList>
    </citation>
    <scope>NUCLEOTIDE SEQUENCE [LARGE SCALE GENOMIC DNA]</scope>
    <source>
        <strain evidence="9 10">JSS</strain>
    </source>
</reference>
<dbReference type="NCBIfam" id="TIGR02227">
    <property type="entry name" value="sigpep_I_bact"/>
    <property type="match status" value="1"/>
</dbReference>
<evidence type="ECO:0000256" key="5">
    <source>
        <dbReference type="ARBA" id="ARBA00022801"/>
    </source>
</evidence>
<comment type="subcellular location">
    <subcellularLocation>
        <location evidence="7">Membrane</location>
        <topology evidence="7">Single-pass type II membrane protein</topology>
    </subcellularLocation>
</comment>
<dbReference type="STRING" id="1184267.A11Q_743"/>
<dbReference type="InterPro" id="IPR000223">
    <property type="entry name" value="Pept_S26A_signal_pept_1"/>
</dbReference>
<gene>
    <name evidence="9" type="ORF">A11Q_743</name>
</gene>
<comment type="similarity">
    <text evidence="2 7">Belongs to the peptidase S26 family.</text>
</comment>
<dbReference type="RefSeq" id="WP_015469453.1">
    <property type="nucleotide sequence ID" value="NC_020813.1"/>
</dbReference>
<dbReference type="CDD" id="cd06530">
    <property type="entry name" value="S26_SPase_I"/>
    <property type="match status" value="1"/>
</dbReference>
<dbReference type="SUPFAM" id="SSF51306">
    <property type="entry name" value="LexA/Signal peptidase"/>
    <property type="match status" value="1"/>
</dbReference>
<dbReference type="GO" id="GO:0006465">
    <property type="term" value="P:signal peptide processing"/>
    <property type="evidence" value="ECO:0007669"/>
    <property type="project" value="InterPro"/>
</dbReference>
<dbReference type="PANTHER" id="PTHR43390">
    <property type="entry name" value="SIGNAL PEPTIDASE I"/>
    <property type="match status" value="1"/>
</dbReference>
<feature type="active site" evidence="6">
    <location>
        <position position="100"/>
    </location>
</feature>
<dbReference type="PATRIC" id="fig|1184267.3.peg.752"/>
<keyword evidence="10" id="KW-1185">Reference proteome</keyword>
<dbReference type="EC" id="3.4.21.89" evidence="3 7"/>
<dbReference type="InterPro" id="IPR019758">
    <property type="entry name" value="Pept_S26A_signal_pept_1_CS"/>
</dbReference>
<sequence>MIFPRKKIGKQGRWPQALALIAAPVVLIFAFRWVVFEPFVIPSESMLPNLLVHDHILVSKSSYGIKIPFSDSWLLRFSGPQRGDVVVFKYPLNTNVFFIKRVVGLPHDKISVQNGQVIVNDQPWTIQGVTSGAFKDEDSFSYFLESIPSSVEGKALSEHLIRLSVGGHIDPNEVVFEVPEGQYLVLGDNRDQSQDSRFWGFVDDRLLVGQAKYIWLSCENTLEATPMLCDPATLRADRIFTRIRGAK</sequence>